<evidence type="ECO:0000313" key="2">
    <source>
        <dbReference type="Proteomes" id="UP000479938"/>
    </source>
</evidence>
<gene>
    <name evidence="1" type="ORF">FLA105534_04927</name>
</gene>
<reference evidence="1 2" key="1">
    <citation type="submission" date="2020-02" db="EMBL/GenBank/DDBJ databases">
        <authorList>
            <person name="Criscuolo A."/>
        </authorList>
    </citation>
    <scope>NUCLEOTIDE SEQUENCE [LARGE SCALE GENOMIC DNA]</scope>
    <source>
        <strain evidence="1">CIP105534</strain>
    </source>
</reference>
<protein>
    <submittedName>
        <fullName evidence="1">Uncharacterized protein</fullName>
    </submittedName>
</protein>
<evidence type="ECO:0000313" key="1">
    <source>
        <dbReference type="EMBL" id="CAA9203745.1"/>
    </source>
</evidence>
<dbReference type="Proteomes" id="UP000479938">
    <property type="component" value="Unassembled WGS sequence"/>
</dbReference>
<dbReference type="RefSeq" id="WP_173973371.1">
    <property type="nucleotide sequence ID" value="NZ_CADCSU010000235.1"/>
</dbReference>
<name>A0A6J4GXZ0_9FLAO</name>
<dbReference type="AlphaFoldDB" id="A0A6J4GXZ0"/>
<organism evidence="1 2">
    <name type="scientific">Flavobacterium bizetiae</name>
    <dbReference type="NCBI Taxonomy" id="2704140"/>
    <lineage>
        <taxon>Bacteria</taxon>
        <taxon>Pseudomonadati</taxon>
        <taxon>Bacteroidota</taxon>
        <taxon>Flavobacteriia</taxon>
        <taxon>Flavobacteriales</taxon>
        <taxon>Flavobacteriaceae</taxon>
        <taxon>Flavobacterium</taxon>
    </lineage>
</organism>
<proteinExistence type="predicted"/>
<dbReference type="EMBL" id="CADCSU010000235">
    <property type="protein sequence ID" value="CAA9203745.1"/>
    <property type="molecule type" value="Genomic_DNA"/>
</dbReference>
<accession>A0A6J4GXZ0</accession>
<sequence>MQRIKINELVEFRRKQSEKYKKNFAYKLKNRIPKEKTIEEQEAEEPRDYWVFSTSCIYNVFKNGNEGFYDPKIDELYLKMSNPNLKNSTYSMYKRNRDILMSFKEFEVNSHRPNKFTRQGVQKEHKTLTLEGFPLYVKPNLVFIFEHDGKNKVGALWLVPQVDGFKKSELGIFCEVLHRFLLKNYSDNYQISEDYCIAIDTFNAQSVTYSELKNQSVPFLLDSTLQEMKIL</sequence>
<keyword evidence="2" id="KW-1185">Reference proteome</keyword>